<comment type="caution">
    <text evidence="2">The sequence shown here is derived from an EMBL/GenBank/DDBJ whole genome shotgun (WGS) entry which is preliminary data.</text>
</comment>
<name>A0AA40A788_9PEZI</name>
<evidence type="ECO:0000256" key="1">
    <source>
        <dbReference type="SAM" id="MobiDB-lite"/>
    </source>
</evidence>
<organism evidence="2 3">
    <name type="scientific">Apiosordaria backusii</name>
    <dbReference type="NCBI Taxonomy" id="314023"/>
    <lineage>
        <taxon>Eukaryota</taxon>
        <taxon>Fungi</taxon>
        <taxon>Dikarya</taxon>
        <taxon>Ascomycota</taxon>
        <taxon>Pezizomycotina</taxon>
        <taxon>Sordariomycetes</taxon>
        <taxon>Sordariomycetidae</taxon>
        <taxon>Sordariales</taxon>
        <taxon>Lasiosphaeriaceae</taxon>
        <taxon>Apiosordaria</taxon>
    </lineage>
</organism>
<gene>
    <name evidence="2" type="ORF">B0T21DRAFT_352707</name>
</gene>
<protein>
    <submittedName>
        <fullName evidence="2">Uncharacterized protein</fullName>
    </submittedName>
</protein>
<keyword evidence="3" id="KW-1185">Reference proteome</keyword>
<dbReference type="AlphaFoldDB" id="A0AA40A788"/>
<evidence type="ECO:0000313" key="2">
    <source>
        <dbReference type="EMBL" id="KAK0710517.1"/>
    </source>
</evidence>
<reference evidence="2" key="1">
    <citation type="submission" date="2023-06" db="EMBL/GenBank/DDBJ databases">
        <title>Genome-scale phylogeny and comparative genomics of the fungal order Sordariales.</title>
        <authorList>
            <consortium name="Lawrence Berkeley National Laboratory"/>
            <person name="Hensen N."/>
            <person name="Bonometti L."/>
            <person name="Westerberg I."/>
            <person name="Brannstrom I.O."/>
            <person name="Guillou S."/>
            <person name="Cros-Aarteil S."/>
            <person name="Calhoun S."/>
            <person name="Haridas S."/>
            <person name="Kuo A."/>
            <person name="Mondo S."/>
            <person name="Pangilinan J."/>
            <person name="Riley R."/>
            <person name="Labutti K."/>
            <person name="Andreopoulos B."/>
            <person name="Lipzen A."/>
            <person name="Chen C."/>
            <person name="Yanf M."/>
            <person name="Daum C."/>
            <person name="Ng V."/>
            <person name="Clum A."/>
            <person name="Steindorff A."/>
            <person name="Ohm R."/>
            <person name="Martin F."/>
            <person name="Silar P."/>
            <person name="Natvig D."/>
            <person name="Lalanne C."/>
            <person name="Gautier V."/>
            <person name="Ament-Velasquez S.L."/>
            <person name="Kruys A."/>
            <person name="Hutchinson M.I."/>
            <person name="Powell A.J."/>
            <person name="Barry K."/>
            <person name="Miller A.N."/>
            <person name="Grigoriev I.V."/>
            <person name="Debuchy R."/>
            <person name="Gladieux P."/>
            <person name="Thoren M.H."/>
            <person name="Johannesson H."/>
        </authorList>
    </citation>
    <scope>NUCLEOTIDE SEQUENCE</scope>
    <source>
        <strain evidence="2">CBS 540.89</strain>
    </source>
</reference>
<accession>A0AA40A788</accession>
<dbReference type="Proteomes" id="UP001172159">
    <property type="component" value="Unassembled WGS sequence"/>
</dbReference>
<evidence type="ECO:0000313" key="3">
    <source>
        <dbReference type="Proteomes" id="UP001172159"/>
    </source>
</evidence>
<feature type="region of interest" description="Disordered" evidence="1">
    <location>
        <begin position="118"/>
        <end position="149"/>
    </location>
</feature>
<dbReference type="EMBL" id="JAUKTV010000017">
    <property type="protein sequence ID" value="KAK0710517.1"/>
    <property type="molecule type" value="Genomic_DNA"/>
</dbReference>
<proteinExistence type="predicted"/>
<sequence length="173" mass="19813">MCILHVTNLYCNCSMRDTNRCPHFNYIRIPTQAPSLPTTPEPTGYYLRRPRDFQRCDRWEPLPANQTWEHCSTFIRDHLTNPLACPETVTAGDGHIRARSRRDKCEYCVNGHPPIPAGRRNAIAPQGPLLPTQEQETTSEGEGEWNNLLPRNVGTEEYNPCLTYDTWDALMGN</sequence>